<evidence type="ECO:0000313" key="2">
    <source>
        <dbReference type="Proteomes" id="UP000487649"/>
    </source>
</evidence>
<dbReference type="InterPro" id="IPR036291">
    <property type="entry name" value="NAD(P)-bd_dom_sf"/>
</dbReference>
<dbReference type="RefSeq" id="WP_006783327.1">
    <property type="nucleotide sequence ID" value="NZ_CABJBH010000016.1"/>
</dbReference>
<proteinExistence type="predicted"/>
<dbReference type="Proteomes" id="UP000487649">
    <property type="component" value="Unassembled WGS sequence"/>
</dbReference>
<organism evidence="1 2">
    <name type="scientific">Turicibacter sanguinis</name>
    <dbReference type="NCBI Taxonomy" id="154288"/>
    <lineage>
        <taxon>Bacteria</taxon>
        <taxon>Bacillati</taxon>
        <taxon>Bacillota</taxon>
        <taxon>Erysipelotrichia</taxon>
        <taxon>Erysipelotrichales</taxon>
        <taxon>Turicibacteraceae</taxon>
        <taxon>Turicibacter</taxon>
    </lineage>
</organism>
<reference evidence="1 2" key="1">
    <citation type="journal article" date="2019" name="Nat. Med.">
        <title>A library of human gut bacterial isolates paired with longitudinal multiomics data enables mechanistic microbiome research.</title>
        <authorList>
            <person name="Poyet M."/>
            <person name="Groussin M."/>
            <person name="Gibbons S.M."/>
            <person name="Avila-Pacheco J."/>
            <person name="Jiang X."/>
            <person name="Kearney S.M."/>
            <person name="Perrotta A.R."/>
            <person name="Berdy B."/>
            <person name="Zhao S."/>
            <person name="Lieberman T.D."/>
            <person name="Swanson P.K."/>
            <person name="Smith M."/>
            <person name="Roesemann S."/>
            <person name="Alexander J.E."/>
            <person name="Rich S.A."/>
            <person name="Livny J."/>
            <person name="Vlamakis H."/>
            <person name="Clish C."/>
            <person name="Bullock K."/>
            <person name="Deik A."/>
            <person name="Scott J."/>
            <person name="Pierce K.A."/>
            <person name="Xavier R.J."/>
            <person name="Alm E.J."/>
        </authorList>
    </citation>
    <scope>NUCLEOTIDE SEQUENCE [LARGE SCALE GENOMIC DNA]</scope>
    <source>
        <strain evidence="1 2">BIOML-A198</strain>
    </source>
</reference>
<sequence>MILIINNDKRMNYLTGFIRESGLDLVEYHPESLSFDFNILKQTRYFILPFGGISASGKIANTNLRLSEEVLLSLPEDCTILTPIKYPKLVELLQVVPRKCEVIFDYDEVAIYNSIPTAEGVIFNIIKNTEITIHQAEILVIGAGRTGQTIARDLKALGAHVTVTFRKKKDEARLFEMGLTPIHIDLMVEDLQHYDVIVNTVPAMVLDEEALNYVPKDCYIIDVSSKPGGVDFDYAKQIGIQAELAGSLPSIVAPKTAAYYLFRFLTNYIATADKKGR</sequence>
<gene>
    <name evidence="1" type="ORF">GMA92_10685</name>
</gene>
<dbReference type="OrthoDB" id="8840764at2"/>
<dbReference type="InterPro" id="IPR006140">
    <property type="entry name" value="D-isomer_DH_NAD-bd"/>
</dbReference>
<dbReference type="GO" id="GO:0051287">
    <property type="term" value="F:NAD binding"/>
    <property type="evidence" value="ECO:0007669"/>
    <property type="project" value="InterPro"/>
</dbReference>
<evidence type="ECO:0000313" key="1">
    <source>
        <dbReference type="EMBL" id="MTK21881.1"/>
    </source>
</evidence>
<dbReference type="EMBL" id="WMQE01000024">
    <property type="protein sequence ID" value="MTK21881.1"/>
    <property type="molecule type" value="Genomic_DNA"/>
</dbReference>
<dbReference type="Gene3D" id="3.40.50.720">
    <property type="entry name" value="NAD(P)-binding Rossmann-like Domain"/>
    <property type="match status" value="1"/>
</dbReference>
<dbReference type="SUPFAM" id="SSF51735">
    <property type="entry name" value="NAD(P)-binding Rossmann-fold domains"/>
    <property type="match status" value="1"/>
</dbReference>
<protein>
    <submittedName>
        <fullName evidence="1">Dipicolinate synthase</fullName>
    </submittedName>
</protein>
<name>A0A173STN5_9FIRM</name>
<dbReference type="AlphaFoldDB" id="A0A173STN5"/>
<dbReference type="GeneID" id="60059857"/>
<comment type="caution">
    <text evidence="1">The sequence shown here is derived from an EMBL/GenBank/DDBJ whole genome shotgun (WGS) entry which is preliminary data.</text>
</comment>
<dbReference type="Pfam" id="PF02826">
    <property type="entry name" value="2-Hacid_dh_C"/>
    <property type="match status" value="1"/>
</dbReference>
<accession>A0A173STN5</accession>